<evidence type="ECO:0008006" key="3">
    <source>
        <dbReference type="Google" id="ProtNLM"/>
    </source>
</evidence>
<proteinExistence type="predicted"/>
<evidence type="ECO:0000313" key="2">
    <source>
        <dbReference type="Proteomes" id="UP000469558"/>
    </source>
</evidence>
<organism evidence="1 2">
    <name type="scientific">Lachnellula suecica</name>
    <dbReference type="NCBI Taxonomy" id="602035"/>
    <lineage>
        <taxon>Eukaryota</taxon>
        <taxon>Fungi</taxon>
        <taxon>Dikarya</taxon>
        <taxon>Ascomycota</taxon>
        <taxon>Pezizomycotina</taxon>
        <taxon>Leotiomycetes</taxon>
        <taxon>Helotiales</taxon>
        <taxon>Lachnaceae</taxon>
        <taxon>Lachnellula</taxon>
    </lineage>
</organism>
<protein>
    <recommendedName>
        <fullName evidence="3">Fungal N-terminal domain-containing protein</fullName>
    </recommendedName>
</protein>
<comment type="caution">
    <text evidence="1">The sequence shown here is derived from an EMBL/GenBank/DDBJ whole genome shotgun (WGS) entry which is preliminary data.</text>
</comment>
<reference evidence="1 2" key="1">
    <citation type="submission" date="2018-05" db="EMBL/GenBank/DDBJ databases">
        <title>Genome sequencing and assembly of the regulated plant pathogen Lachnellula willkommii and related sister species for the development of diagnostic species identification markers.</title>
        <authorList>
            <person name="Giroux E."/>
            <person name="Bilodeau G."/>
        </authorList>
    </citation>
    <scope>NUCLEOTIDE SEQUENCE [LARGE SCALE GENOMIC DNA]</scope>
    <source>
        <strain evidence="1 2">CBS 268.59</strain>
    </source>
</reference>
<sequence length="236" mass="26652">MQQVICVMEAVQALALVKLYLSSQSQLYTRPQYFFSRRRMSFGFSIGDIVAVSQLARNIWKGFADSPDQFRAIRTDVAGLYIVLDDVARSFGSYDLTERQKSDLQTLISGCQTVLTALDVILQKYGVLESMPTGLRAKSKKAWDRLKWDQAEIVELRARLTSQTTILDAFNGSISSQVTHDIRGSLKGLDHRIETLQIGSTKQERDTIIGWLSPIEFYSQHQDFIGRRQPGTGYSS</sequence>
<name>A0A8T9CAS8_9HELO</name>
<gene>
    <name evidence="1" type="ORF">LSUE1_G002793</name>
</gene>
<keyword evidence="2" id="KW-1185">Reference proteome</keyword>
<dbReference type="AlphaFoldDB" id="A0A8T9CAS8"/>
<dbReference type="OrthoDB" id="195446at2759"/>
<evidence type="ECO:0000313" key="1">
    <source>
        <dbReference type="EMBL" id="TVY81567.1"/>
    </source>
</evidence>
<accession>A0A8T9CAS8</accession>
<dbReference type="EMBL" id="QGMK01000458">
    <property type="protein sequence ID" value="TVY81567.1"/>
    <property type="molecule type" value="Genomic_DNA"/>
</dbReference>
<dbReference type="Proteomes" id="UP000469558">
    <property type="component" value="Unassembled WGS sequence"/>
</dbReference>